<dbReference type="InterPro" id="IPR003660">
    <property type="entry name" value="HAMP_dom"/>
</dbReference>
<reference evidence="5" key="1">
    <citation type="submission" date="2016-07" db="EMBL/GenBank/DDBJ databases">
        <authorList>
            <person name="Florea S."/>
            <person name="Webb J.S."/>
            <person name="Jaromczyk J."/>
            <person name="Schardl C.L."/>
        </authorList>
    </citation>
    <scope>NUCLEOTIDE SEQUENCE [LARGE SCALE GENOMIC DNA]</scope>
    <source>
        <strain evidence="5">Z6</strain>
    </source>
</reference>
<evidence type="ECO:0000256" key="1">
    <source>
        <dbReference type="ARBA" id="ARBA00022500"/>
    </source>
</evidence>
<protein>
    <recommendedName>
        <fullName evidence="3">HAMP domain-containing protein</fullName>
    </recommendedName>
</protein>
<evidence type="ECO:0000259" key="3">
    <source>
        <dbReference type="PROSITE" id="PS50885"/>
    </source>
</evidence>
<dbReference type="OrthoDB" id="9762005at2"/>
<evidence type="ECO:0000313" key="4">
    <source>
        <dbReference type="EMBL" id="OCL26071.1"/>
    </source>
</evidence>
<feature type="domain" description="HAMP" evidence="3">
    <location>
        <begin position="36"/>
        <end position="82"/>
    </location>
</feature>
<gene>
    <name evidence="4" type="ORF">U472_08615</name>
</gene>
<sequence length="103" mass="11396">MAEGDFSYEVEIEANNQLGSMANNLNKAIDSLNFIINQFEKILSKVANGDFTEKVNVKVGKELEEMARNLNQAIDSLRDVIYGVKQNAVNVNNLSTEIAELSS</sequence>
<dbReference type="PANTHER" id="PTHR43531:SF11">
    <property type="entry name" value="METHYL-ACCEPTING CHEMOTAXIS PROTEIN 3"/>
    <property type="match status" value="1"/>
</dbReference>
<dbReference type="AlphaFoldDB" id="A0A1C0A785"/>
<dbReference type="Proteomes" id="UP000093514">
    <property type="component" value="Unassembled WGS sequence"/>
</dbReference>
<organism evidence="4 5">
    <name type="scientific">Orenia metallireducens</name>
    <dbReference type="NCBI Taxonomy" id="1413210"/>
    <lineage>
        <taxon>Bacteria</taxon>
        <taxon>Bacillati</taxon>
        <taxon>Bacillota</taxon>
        <taxon>Clostridia</taxon>
        <taxon>Halanaerobiales</taxon>
        <taxon>Halobacteroidaceae</taxon>
        <taxon>Orenia</taxon>
    </lineage>
</organism>
<dbReference type="EMBL" id="LWDV01000009">
    <property type="protein sequence ID" value="OCL26071.1"/>
    <property type="molecule type" value="Genomic_DNA"/>
</dbReference>
<comment type="similarity">
    <text evidence="2">Belongs to the methyl-accepting chemotaxis (MCP) protein family.</text>
</comment>
<dbReference type="InterPro" id="IPR051310">
    <property type="entry name" value="MCP_chemotaxis"/>
</dbReference>
<evidence type="ECO:0000313" key="5">
    <source>
        <dbReference type="Proteomes" id="UP000093514"/>
    </source>
</evidence>
<evidence type="ECO:0000256" key="2">
    <source>
        <dbReference type="ARBA" id="ARBA00029447"/>
    </source>
</evidence>
<dbReference type="CDD" id="cd06225">
    <property type="entry name" value="HAMP"/>
    <property type="match status" value="2"/>
</dbReference>
<accession>A0A1C0A785</accession>
<proteinExistence type="inferred from homology"/>
<keyword evidence="5" id="KW-1185">Reference proteome</keyword>
<dbReference type="Pfam" id="PF00672">
    <property type="entry name" value="HAMP"/>
    <property type="match status" value="2"/>
</dbReference>
<dbReference type="SUPFAM" id="SSF158472">
    <property type="entry name" value="HAMP domain-like"/>
    <property type="match status" value="1"/>
</dbReference>
<name>A0A1C0A785_9FIRM</name>
<reference evidence="4 5" key="2">
    <citation type="submission" date="2016-08" db="EMBL/GenBank/DDBJ databases">
        <title>Orenia metallireducens sp. nov. strain Z6, a Novel Metal-reducing Firmicute from the Deep Subsurface.</title>
        <authorList>
            <person name="Maxim B.I."/>
            <person name="Kenneth K."/>
            <person name="Flynn T.M."/>
            <person name="Oloughlin E.J."/>
            <person name="Locke R.A."/>
            <person name="Weber J.R."/>
            <person name="Egan S.M."/>
            <person name="Mackie R.I."/>
            <person name="Cann I.K."/>
        </authorList>
    </citation>
    <scope>NUCLEOTIDE SEQUENCE [LARGE SCALE GENOMIC DNA]</scope>
    <source>
        <strain evidence="4 5">Z6</strain>
    </source>
</reference>
<dbReference type="PANTHER" id="PTHR43531">
    <property type="entry name" value="PROTEIN ICFG"/>
    <property type="match status" value="1"/>
</dbReference>
<dbReference type="GO" id="GO:0007165">
    <property type="term" value="P:signal transduction"/>
    <property type="evidence" value="ECO:0007669"/>
    <property type="project" value="InterPro"/>
</dbReference>
<dbReference type="PROSITE" id="PS50885">
    <property type="entry name" value="HAMP"/>
    <property type="match status" value="1"/>
</dbReference>
<dbReference type="Gene3D" id="1.10.287.950">
    <property type="entry name" value="Methyl-accepting chemotaxis protein"/>
    <property type="match status" value="1"/>
</dbReference>
<comment type="caution">
    <text evidence="4">The sequence shown here is derived from an EMBL/GenBank/DDBJ whole genome shotgun (WGS) entry which is preliminary data.</text>
</comment>
<dbReference type="GO" id="GO:0016020">
    <property type="term" value="C:membrane"/>
    <property type="evidence" value="ECO:0007669"/>
    <property type="project" value="InterPro"/>
</dbReference>
<dbReference type="GO" id="GO:0006935">
    <property type="term" value="P:chemotaxis"/>
    <property type="evidence" value="ECO:0007669"/>
    <property type="project" value="UniProtKB-KW"/>
</dbReference>
<keyword evidence="1" id="KW-0145">Chemotaxis</keyword>